<dbReference type="Pfam" id="PF14289">
    <property type="entry name" value="DUF4369"/>
    <property type="match status" value="1"/>
</dbReference>
<sequence>MIQKSLGILAIALLMVACGGKGTADSYTIDVNLRGEVADSTLVYLKKINEQNQPIDVDTVKVIGGHFYFEGQADSVPEMHYIFIDKIRGYLPVIVEKGSVEINVQKDSLPFYKVKGTAQNELFHAFNKGSRAIGEKLQTTQADLQKAMGEGDAASAQAYREEIFELQQEGKDYNVNYAKNNPNAYISVLLLQGMRASQALGEKEQLEIFESLSPEIKNTKVGKLLQKEFESSKATSIGSTAPNFSAPTPTGEVLALNEVLGKVTILDFWAAWCKPCRAENPNVVRIYEKYHDKGLNIMGVSLDRKTEDWKKAIADDGLTWNHVSNVKYFDEIAQLYNVRAIPATFILDENGVIVAKNLRGQALEDKIAEMLN</sequence>
<dbReference type="GO" id="GO:0016209">
    <property type="term" value="F:antioxidant activity"/>
    <property type="evidence" value="ECO:0007669"/>
    <property type="project" value="InterPro"/>
</dbReference>
<dbReference type="RefSeq" id="WP_097442538.1">
    <property type="nucleotide sequence ID" value="NZ_NBWU01000004.1"/>
</dbReference>
<comment type="subcellular location">
    <subcellularLocation>
        <location evidence="1">Cell envelope</location>
    </subcellularLocation>
</comment>
<evidence type="ECO:0000256" key="4">
    <source>
        <dbReference type="ARBA" id="ARBA00023284"/>
    </source>
</evidence>
<keyword evidence="3" id="KW-1015">Disulfide bond</keyword>
<reference evidence="6 7" key="1">
    <citation type="submission" date="2017-04" db="EMBL/GenBank/DDBJ databases">
        <title>A new member of the family Flavobacteriaceae isolated from ascidians.</title>
        <authorList>
            <person name="Chen L."/>
        </authorList>
    </citation>
    <scope>NUCLEOTIDE SEQUENCE [LARGE SCALE GENOMIC DNA]</scope>
    <source>
        <strain evidence="6 7">HQA918</strain>
    </source>
</reference>
<proteinExistence type="predicted"/>
<dbReference type="EMBL" id="NBWU01000004">
    <property type="protein sequence ID" value="PCE63822.1"/>
    <property type="molecule type" value="Genomic_DNA"/>
</dbReference>
<dbReference type="InterPro" id="IPR050553">
    <property type="entry name" value="Thioredoxin_ResA/DsbE_sf"/>
</dbReference>
<dbReference type="InterPro" id="IPR025380">
    <property type="entry name" value="DUF4369"/>
</dbReference>
<organism evidence="6 7">
    <name type="scientific">Sediminicola luteus</name>
    <dbReference type="NCBI Taxonomy" id="319238"/>
    <lineage>
        <taxon>Bacteria</taxon>
        <taxon>Pseudomonadati</taxon>
        <taxon>Bacteroidota</taxon>
        <taxon>Flavobacteriia</taxon>
        <taxon>Flavobacteriales</taxon>
        <taxon>Flavobacteriaceae</taxon>
        <taxon>Sediminicola</taxon>
    </lineage>
</organism>
<dbReference type="Pfam" id="PF00578">
    <property type="entry name" value="AhpC-TSA"/>
    <property type="match status" value="1"/>
</dbReference>
<dbReference type="CDD" id="cd02966">
    <property type="entry name" value="TlpA_like_family"/>
    <property type="match status" value="1"/>
</dbReference>
<keyword evidence="2" id="KW-0201">Cytochrome c-type biogenesis</keyword>
<dbReference type="PANTHER" id="PTHR42852:SF6">
    <property type="entry name" value="THIOL:DISULFIDE INTERCHANGE PROTEIN DSBE"/>
    <property type="match status" value="1"/>
</dbReference>
<dbReference type="InterPro" id="IPR036249">
    <property type="entry name" value="Thioredoxin-like_sf"/>
</dbReference>
<evidence type="ECO:0000259" key="5">
    <source>
        <dbReference type="PROSITE" id="PS51352"/>
    </source>
</evidence>
<evidence type="ECO:0000313" key="7">
    <source>
        <dbReference type="Proteomes" id="UP000219559"/>
    </source>
</evidence>
<dbReference type="PROSITE" id="PS51257">
    <property type="entry name" value="PROKAR_LIPOPROTEIN"/>
    <property type="match status" value="1"/>
</dbReference>
<comment type="caution">
    <text evidence="6">The sequence shown here is derived from an EMBL/GenBank/DDBJ whole genome shotgun (WGS) entry which is preliminary data.</text>
</comment>
<dbReference type="Gene3D" id="3.40.30.10">
    <property type="entry name" value="Glutaredoxin"/>
    <property type="match status" value="1"/>
</dbReference>
<gene>
    <name evidence="6" type="ORF">B7P33_11165</name>
</gene>
<dbReference type="AlphaFoldDB" id="A0A2A4G7U7"/>
<dbReference type="GO" id="GO:0016491">
    <property type="term" value="F:oxidoreductase activity"/>
    <property type="evidence" value="ECO:0007669"/>
    <property type="project" value="InterPro"/>
</dbReference>
<dbReference type="SUPFAM" id="SSF52833">
    <property type="entry name" value="Thioredoxin-like"/>
    <property type="match status" value="1"/>
</dbReference>
<accession>A0A2A4G7U7</accession>
<dbReference type="Proteomes" id="UP000219559">
    <property type="component" value="Unassembled WGS sequence"/>
</dbReference>
<feature type="domain" description="Thioredoxin" evidence="5">
    <location>
        <begin position="235"/>
        <end position="372"/>
    </location>
</feature>
<name>A0A2A4G7U7_9FLAO</name>
<evidence type="ECO:0000256" key="2">
    <source>
        <dbReference type="ARBA" id="ARBA00022748"/>
    </source>
</evidence>
<dbReference type="PANTHER" id="PTHR42852">
    <property type="entry name" value="THIOL:DISULFIDE INTERCHANGE PROTEIN DSBE"/>
    <property type="match status" value="1"/>
</dbReference>
<dbReference type="GO" id="GO:0030313">
    <property type="term" value="C:cell envelope"/>
    <property type="evidence" value="ECO:0007669"/>
    <property type="project" value="UniProtKB-SubCell"/>
</dbReference>
<dbReference type="InterPro" id="IPR000866">
    <property type="entry name" value="AhpC/TSA"/>
</dbReference>
<evidence type="ECO:0000313" key="6">
    <source>
        <dbReference type="EMBL" id="PCE63822.1"/>
    </source>
</evidence>
<protein>
    <submittedName>
        <fullName evidence="6">Thioredoxin</fullName>
    </submittedName>
</protein>
<evidence type="ECO:0000256" key="1">
    <source>
        <dbReference type="ARBA" id="ARBA00004196"/>
    </source>
</evidence>
<dbReference type="GO" id="GO:0017004">
    <property type="term" value="P:cytochrome complex assembly"/>
    <property type="evidence" value="ECO:0007669"/>
    <property type="project" value="UniProtKB-KW"/>
</dbReference>
<dbReference type="InterPro" id="IPR013766">
    <property type="entry name" value="Thioredoxin_domain"/>
</dbReference>
<dbReference type="OrthoDB" id="1069091at2"/>
<evidence type="ECO:0000256" key="3">
    <source>
        <dbReference type="ARBA" id="ARBA00023157"/>
    </source>
</evidence>
<keyword evidence="7" id="KW-1185">Reference proteome</keyword>
<dbReference type="PROSITE" id="PS51352">
    <property type="entry name" value="THIOREDOXIN_2"/>
    <property type="match status" value="1"/>
</dbReference>
<keyword evidence="4" id="KW-0676">Redox-active center</keyword>